<organism evidence="2 3">
    <name type="scientific">Solanum commersonii</name>
    <name type="common">Commerson's wild potato</name>
    <name type="synonym">Commerson's nightshade</name>
    <dbReference type="NCBI Taxonomy" id="4109"/>
    <lineage>
        <taxon>Eukaryota</taxon>
        <taxon>Viridiplantae</taxon>
        <taxon>Streptophyta</taxon>
        <taxon>Embryophyta</taxon>
        <taxon>Tracheophyta</taxon>
        <taxon>Spermatophyta</taxon>
        <taxon>Magnoliopsida</taxon>
        <taxon>eudicotyledons</taxon>
        <taxon>Gunneridae</taxon>
        <taxon>Pentapetalae</taxon>
        <taxon>asterids</taxon>
        <taxon>lamiids</taxon>
        <taxon>Solanales</taxon>
        <taxon>Solanaceae</taxon>
        <taxon>Solanoideae</taxon>
        <taxon>Solaneae</taxon>
        <taxon>Solanum</taxon>
    </lineage>
</organism>
<dbReference type="EMBL" id="JACXVP010000003">
    <property type="protein sequence ID" value="KAG5615273.1"/>
    <property type="molecule type" value="Genomic_DNA"/>
</dbReference>
<name>A0A9J5ZSU0_SOLCO</name>
<dbReference type="Proteomes" id="UP000824120">
    <property type="component" value="Chromosome 3"/>
</dbReference>
<evidence type="ECO:0000313" key="2">
    <source>
        <dbReference type="EMBL" id="KAG5615273.1"/>
    </source>
</evidence>
<comment type="caution">
    <text evidence="2">The sequence shown here is derived from an EMBL/GenBank/DDBJ whole genome shotgun (WGS) entry which is preliminary data.</text>
</comment>
<accession>A0A9J5ZSU0</accession>
<protein>
    <submittedName>
        <fullName evidence="2">Uncharacterized protein</fullName>
    </submittedName>
</protein>
<reference evidence="2 3" key="1">
    <citation type="submission" date="2020-09" db="EMBL/GenBank/DDBJ databases">
        <title>De no assembly of potato wild relative species, Solanum commersonii.</title>
        <authorList>
            <person name="Cho K."/>
        </authorList>
    </citation>
    <scope>NUCLEOTIDE SEQUENCE [LARGE SCALE GENOMIC DNA]</scope>
    <source>
        <strain evidence="2">LZ3.2</strain>
        <tissue evidence="2">Leaf</tissue>
    </source>
</reference>
<feature type="region of interest" description="Disordered" evidence="1">
    <location>
        <begin position="19"/>
        <end position="50"/>
    </location>
</feature>
<evidence type="ECO:0000256" key="1">
    <source>
        <dbReference type="SAM" id="MobiDB-lite"/>
    </source>
</evidence>
<evidence type="ECO:0000313" key="3">
    <source>
        <dbReference type="Proteomes" id="UP000824120"/>
    </source>
</evidence>
<proteinExistence type="predicted"/>
<dbReference type="AlphaFoldDB" id="A0A9J5ZSU0"/>
<feature type="compositionally biased region" description="Polar residues" evidence="1">
    <location>
        <begin position="20"/>
        <end position="30"/>
    </location>
</feature>
<keyword evidence="3" id="KW-1185">Reference proteome</keyword>
<sequence length="59" mass="6822">MNFAAKFCWAIIRNGWRESPPTQAQNQSLFGDNDPLFPRAPGKHTWTSDDTVDWAEERI</sequence>
<gene>
    <name evidence="2" type="ORF">H5410_015097</name>
</gene>